<keyword evidence="3" id="KW-1185">Reference proteome</keyword>
<gene>
    <name evidence="2" type="ORF">HLB44_06415</name>
</gene>
<dbReference type="RefSeq" id="WP_173121729.1">
    <property type="nucleotide sequence ID" value="NZ_JABRWJ010000002.1"/>
</dbReference>
<dbReference type="PANTHER" id="PTHR34322:SF2">
    <property type="entry name" value="TRANSPOSASE IS200-LIKE DOMAIN-CONTAINING PROTEIN"/>
    <property type="match status" value="1"/>
</dbReference>
<dbReference type="EMBL" id="JABRWJ010000002">
    <property type="protein sequence ID" value="NRF66611.1"/>
    <property type="molecule type" value="Genomic_DNA"/>
</dbReference>
<organism evidence="2 3">
    <name type="scientific">Pseudaquabacterium terrae</name>
    <dbReference type="NCBI Taxonomy" id="2732868"/>
    <lineage>
        <taxon>Bacteria</taxon>
        <taxon>Pseudomonadati</taxon>
        <taxon>Pseudomonadota</taxon>
        <taxon>Betaproteobacteria</taxon>
        <taxon>Burkholderiales</taxon>
        <taxon>Sphaerotilaceae</taxon>
        <taxon>Pseudaquabacterium</taxon>
    </lineage>
</organism>
<reference evidence="2 3" key="1">
    <citation type="submission" date="2020-05" db="EMBL/GenBank/DDBJ databases">
        <title>Aquincola sp. isolate from soil.</title>
        <authorList>
            <person name="Han J."/>
            <person name="Kim D.-U."/>
        </authorList>
    </citation>
    <scope>NUCLEOTIDE SEQUENCE [LARGE SCALE GENOMIC DNA]</scope>
    <source>
        <strain evidence="2 3">S2</strain>
    </source>
</reference>
<dbReference type="Gene3D" id="3.30.70.1290">
    <property type="entry name" value="Transposase IS200-like"/>
    <property type="match status" value="1"/>
</dbReference>
<evidence type="ECO:0000313" key="3">
    <source>
        <dbReference type="Proteomes" id="UP000737171"/>
    </source>
</evidence>
<dbReference type="SMART" id="SM01321">
    <property type="entry name" value="Y1_Tnp"/>
    <property type="match status" value="1"/>
</dbReference>
<dbReference type="SUPFAM" id="SSF143422">
    <property type="entry name" value="Transposase IS200-like"/>
    <property type="match status" value="1"/>
</dbReference>
<evidence type="ECO:0000259" key="1">
    <source>
        <dbReference type="SMART" id="SM01321"/>
    </source>
</evidence>
<dbReference type="PANTHER" id="PTHR34322">
    <property type="entry name" value="TRANSPOSASE, Y1_TNP DOMAIN-CONTAINING"/>
    <property type="match status" value="1"/>
</dbReference>
<dbReference type="InterPro" id="IPR036515">
    <property type="entry name" value="Transposase_17_sf"/>
</dbReference>
<sequence>MARLTRLALAGHAHLIALQALVGLRLFVDDADREAFLRVLREAGQQHHVALHGYTLLDDQVYLLATPRVAEGLSLLVQSLGRRYVATYNRRRVRRGGLWDGRYRATILQPGAAVLDALVLIDSQALRAGLVTAPAEAVWSSARHHLGLLRDPLLATCDEYWRLGNTPFEREEAYRQRMLDGLGSRRVEQLTAAVHKGWAVGDDAFLAHLAEQTGRPVQPRPRGRPPKPLS</sequence>
<protein>
    <submittedName>
        <fullName evidence="2">Transposase</fullName>
    </submittedName>
</protein>
<evidence type="ECO:0000313" key="2">
    <source>
        <dbReference type="EMBL" id="NRF66611.1"/>
    </source>
</evidence>
<dbReference type="InterPro" id="IPR002686">
    <property type="entry name" value="Transposase_17"/>
</dbReference>
<feature type="domain" description="Transposase IS200-like" evidence="1">
    <location>
        <begin position="9"/>
        <end position="124"/>
    </location>
</feature>
<comment type="caution">
    <text evidence="2">The sequence shown here is derived from an EMBL/GenBank/DDBJ whole genome shotgun (WGS) entry which is preliminary data.</text>
</comment>
<accession>A0ABX2ED16</accession>
<name>A0ABX2ED16_9BURK</name>
<dbReference type="Proteomes" id="UP000737171">
    <property type="component" value="Unassembled WGS sequence"/>
</dbReference>
<proteinExistence type="predicted"/>